<dbReference type="EMBL" id="JAVDWR010000003">
    <property type="protein sequence ID" value="MDR7120429.1"/>
    <property type="molecule type" value="Genomic_DNA"/>
</dbReference>
<protein>
    <recommendedName>
        <fullName evidence="3">Spermidine synthase</fullName>
    </recommendedName>
</protein>
<evidence type="ECO:0008006" key="3">
    <source>
        <dbReference type="Google" id="ProtNLM"/>
    </source>
</evidence>
<dbReference type="InterPro" id="IPR029063">
    <property type="entry name" value="SAM-dependent_MTases_sf"/>
</dbReference>
<keyword evidence="2" id="KW-1185">Reference proteome</keyword>
<dbReference type="SUPFAM" id="SSF53335">
    <property type="entry name" value="S-adenosyl-L-methionine-dependent methyltransferases"/>
    <property type="match status" value="1"/>
</dbReference>
<dbReference type="Gene3D" id="3.40.50.150">
    <property type="entry name" value="Vaccinia Virus protein VP39"/>
    <property type="match status" value="1"/>
</dbReference>
<name>A0ABU1VXK0_9GAMM</name>
<evidence type="ECO:0000313" key="1">
    <source>
        <dbReference type="EMBL" id="MDR7120429.1"/>
    </source>
</evidence>
<dbReference type="RefSeq" id="WP_310275879.1">
    <property type="nucleotide sequence ID" value="NZ_JAVDWR010000003.1"/>
</dbReference>
<sequence>MEQKPDAIQQLVWFQAGPPRLELTEEGPFLCLYLDGIMQSKMNQLAPAATLSPHLVPILRALQQLKPASVLQLGLGGGDINRFISTVLPNTQLVTVELNQTVIDAYQRFFCLNGKEELIALPAQDFLQHRTEQWSFVLWDIYPLFDGWQQTMQKIVEQSGTILINLSQPEYQQQLEALLTKRSYQCHHIEGYLNLLYEIKSQAEK</sequence>
<reference evidence="1 2" key="1">
    <citation type="submission" date="2023-07" db="EMBL/GenBank/DDBJ databases">
        <title>Sorghum-associated microbial communities from plants grown in Nebraska, USA.</title>
        <authorList>
            <person name="Schachtman D."/>
        </authorList>
    </citation>
    <scope>NUCLEOTIDE SEQUENCE [LARGE SCALE GENOMIC DNA]</scope>
    <source>
        <strain evidence="1 2">4138</strain>
    </source>
</reference>
<proteinExistence type="predicted"/>
<dbReference type="Proteomes" id="UP001257909">
    <property type="component" value="Unassembled WGS sequence"/>
</dbReference>
<organism evidence="1 2">
    <name type="scientific">Rheinheimera soli</name>
    <dbReference type="NCBI Taxonomy" id="443616"/>
    <lineage>
        <taxon>Bacteria</taxon>
        <taxon>Pseudomonadati</taxon>
        <taxon>Pseudomonadota</taxon>
        <taxon>Gammaproteobacteria</taxon>
        <taxon>Chromatiales</taxon>
        <taxon>Chromatiaceae</taxon>
        <taxon>Rheinheimera</taxon>
    </lineage>
</organism>
<comment type="caution">
    <text evidence="1">The sequence shown here is derived from an EMBL/GenBank/DDBJ whole genome shotgun (WGS) entry which is preliminary data.</text>
</comment>
<evidence type="ECO:0000313" key="2">
    <source>
        <dbReference type="Proteomes" id="UP001257909"/>
    </source>
</evidence>
<accession>A0ABU1VXK0</accession>
<gene>
    <name evidence="1" type="ORF">J2W69_001363</name>
</gene>